<accession>A0A267DJD2</accession>
<dbReference type="OrthoDB" id="10034757at2759"/>
<dbReference type="InterPro" id="IPR039886">
    <property type="entry name" value="BTBD10/KCTD20"/>
</dbReference>
<dbReference type="Proteomes" id="UP000215902">
    <property type="component" value="Unassembled WGS sequence"/>
</dbReference>
<dbReference type="STRING" id="282301.A0A267DJD2"/>
<name>A0A267DJD2_9PLAT</name>
<dbReference type="PANTHER" id="PTHR21637:SF0">
    <property type="entry name" value="AT10158P"/>
    <property type="match status" value="1"/>
</dbReference>
<dbReference type="GO" id="GO:0042327">
    <property type="term" value="P:positive regulation of phosphorylation"/>
    <property type="evidence" value="ECO:0007669"/>
    <property type="project" value="TreeGrafter"/>
</dbReference>
<reference evidence="1 2" key="1">
    <citation type="submission" date="2017-06" db="EMBL/GenBank/DDBJ databases">
        <title>A platform for efficient transgenesis in Macrostomum lignano, a flatworm model organism for stem cell research.</title>
        <authorList>
            <person name="Berezikov E."/>
        </authorList>
    </citation>
    <scope>NUCLEOTIDE SEQUENCE [LARGE SCALE GENOMIC DNA]</scope>
    <source>
        <strain evidence="1">DV1</strain>
        <tissue evidence="1">Whole organism</tissue>
    </source>
</reference>
<dbReference type="GO" id="GO:0005737">
    <property type="term" value="C:cytoplasm"/>
    <property type="evidence" value="ECO:0007669"/>
    <property type="project" value="TreeGrafter"/>
</dbReference>
<evidence type="ECO:0000313" key="2">
    <source>
        <dbReference type="Proteomes" id="UP000215902"/>
    </source>
</evidence>
<proteinExistence type="predicted"/>
<organism evidence="1 2">
    <name type="scientific">Macrostomum lignano</name>
    <dbReference type="NCBI Taxonomy" id="282301"/>
    <lineage>
        <taxon>Eukaryota</taxon>
        <taxon>Metazoa</taxon>
        <taxon>Spiralia</taxon>
        <taxon>Lophotrochozoa</taxon>
        <taxon>Platyhelminthes</taxon>
        <taxon>Rhabditophora</taxon>
        <taxon>Macrostomorpha</taxon>
        <taxon>Macrostomida</taxon>
        <taxon>Macrostomidae</taxon>
        <taxon>Macrostomum</taxon>
    </lineage>
</organism>
<comment type="caution">
    <text evidence="1">The sequence shown here is derived from an EMBL/GenBank/DDBJ whole genome shotgun (WGS) entry which is preliminary data.</text>
</comment>
<gene>
    <name evidence="1" type="ORF">BOX15_Mlig012638g7</name>
</gene>
<protein>
    <submittedName>
        <fullName evidence="1">Uncharacterized protein</fullName>
    </submittedName>
</protein>
<keyword evidence="2" id="KW-1185">Reference proteome</keyword>
<dbReference type="AlphaFoldDB" id="A0A267DJD2"/>
<sequence>MVDWDLEPLIVRSTAMCRFLKYVENRDVAKQVLRHRRLKKIRIGIEGYPTRMESVKRRAGGRADAIYSYASGRSSESAGRKKRIDMSIFNASSR</sequence>
<dbReference type="PANTHER" id="PTHR21637">
    <property type="entry name" value="BTB/POZ DOMAIN-CONTAINING PROTEIN 10-RELATED"/>
    <property type="match status" value="1"/>
</dbReference>
<evidence type="ECO:0000313" key="1">
    <source>
        <dbReference type="EMBL" id="PAA49410.1"/>
    </source>
</evidence>
<dbReference type="EMBL" id="NIVC01003886">
    <property type="protein sequence ID" value="PAA49410.1"/>
    <property type="molecule type" value="Genomic_DNA"/>
</dbReference>